<dbReference type="RefSeq" id="WP_130064666.1">
    <property type="nucleotide sequence ID" value="NZ_JAHOOA010000002.1"/>
</dbReference>
<dbReference type="EMBL" id="VVXH01000003">
    <property type="protein sequence ID" value="KAA2379896.1"/>
    <property type="molecule type" value="Genomic_DNA"/>
</dbReference>
<organism evidence="2 3">
    <name type="scientific">Alistipes onderdonkii</name>
    <dbReference type="NCBI Taxonomy" id="328813"/>
    <lineage>
        <taxon>Bacteria</taxon>
        <taxon>Pseudomonadati</taxon>
        <taxon>Bacteroidota</taxon>
        <taxon>Bacteroidia</taxon>
        <taxon>Bacteroidales</taxon>
        <taxon>Rikenellaceae</taxon>
        <taxon>Alistipes</taxon>
    </lineage>
</organism>
<proteinExistence type="predicted"/>
<reference evidence="2 3" key="1">
    <citation type="journal article" date="2019" name="Nat. Med.">
        <title>A library of human gut bacterial isolates paired with longitudinal multiomics data enables mechanistic microbiome research.</title>
        <authorList>
            <person name="Poyet M."/>
            <person name="Groussin M."/>
            <person name="Gibbons S.M."/>
            <person name="Avila-Pacheco J."/>
            <person name="Jiang X."/>
            <person name="Kearney S.M."/>
            <person name="Perrotta A.R."/>
            <person name="Berdy B."/>
            <person name="Zhao S."/>
            <person name="Lieberman T.D."/>
            <person name="Swanson P.K."/>
            <person name="Smith M."/>
            <person name="Roesemann S."/>
            <person name="Alexander J.E."/>
            <person name="Rich S.A."/>
            <person name="Livny J."/>
            <person name="Vlamakis H."/>
            <person name="Clish C."/>
            <person name="Bullock K."/>
            <person name="Deik A."/>
            <person name="Scott J."/>
            <person name="Pierce K.A."/>
            <person name="Xavier R.J."/>
            <person name="Alm E.J."/>
        </authorList>
    </citation>
    <scope>NUCLEOTIDE SEQUENCE [LARGE SCALE GENOMIC DNA]</scope>
    <source>
        <strain evidence="2 3">BIOML-A266</strain>
    </source>
</reference>
<comment type="caution">
    <text evidence="2">The sequence shown here is derived from an EMBL/GenBank/DDBJ whole genome shotgun (WGS) entry which is preliminary data.</text>
</comment>
<evidence type="ECO:0000256" key="1">
    <source>
        <dbReference type="SAM" id="MobiDB-lite"/>
    </source>
</evidence>
<accession>A0A5B3H2B7</accession>
<dbReference type="Proteomes" id="UP000322940">
    <property type="component" value="Unassembled WGS sequence"/>
</dbReference>
<sequence length="96" mass="9971">MTPQKKIRIGAGFVAIWVLLGGAWLCDYFFGDTEFWKLASGELTVLLGIGAGTAMIREGRRGQEAENAAGKDAAPGNPAEGTAGKDAGSQAEETQA</sequence>
<dbReference type="AlphaFoldDB" id="A0A5B3H2B7"/>
<name>A0A5B3H2B7_9BACT</name>
<evidence type="ECO:0000313" key="2">
    <source>
        <dbReference type="EMBL" id="KAA2379896.1"/>
    </source>
</evidence>
<evidence type="ECO:0000313" key="3">
    <source>
        <dbReference type="Proteomes" id="UP000322940"/>
    </source>
</evidence>
<gene>
    <name evidence="2" type="ORF">F2Y10_03920</name>
</gene>
<protein>
    <submittedName>
        <fullName evidence="2">Uncharacterized protein</fullName>
    </submittedName>
</protein>
<feature type="region of interest" description="Disordered" evidence="1">
    <location>
        <begin position="60"/>
        <end position="96"/>
    </location>
</feature>